<sequence length="380" mass="42088">MTGPGGLYRTGLFFGPSLAEDPMNLYARQEEHLTKEGIATAYVDGLEDSEAFLSQVVLLCKMIKVRIVIQTTLEQGRILEADALLKECAERSQFAKACFPMVAFGSQKQILIGIGCLFVTMFWGDDRLLVKGLKHVAGRFRSLGNQVMDGFKGQAVIEVTDITLLRHRRTMKQLVAMDLCQFLNGLAKELMLQDLDEVFMRSSRDGDVVIRGNARLTFEVEQFYVTRPLPAAAPATGDEDAPSARHFLMSTARSKASEADKKDKKKKKETRTKSSKKDKGKKKKKMSSSDSSSSGPEDSTSVLESEDVDDSAALFGLSRRELQKCDDVYKLDDLPSKHLGFVVSHVSELVGATEVYECGGELEPWIPFGFGWALLGQLSY</sequence>
<accession>A0A1Q9DVW8</accession>
<name>A0A1Q9DVW8_SYMMI</name>
<reference evidence="2 3" key="1">
    <citation type="submission" date="2016-02" db="EMBL/GenBank/DDBJ databases">
        <title>Genome analysis of coral dinoflagellate symbionts highlights evolutionary adaptations to a symbiotic lifestyle.</title>
        <authorList>
            <person name="Aranda M."/>
            <person name="Li Y."/>
            <person name="Liew Y.J."/>
            <person name="Baumgarten S."/>
            <person name="Simakov O."/>
            <person name="Wilson M."/>
            <person name="Piel J."/>
            <person name="Ashoor H."/>
            <person name="Bougouffa S."/>
            <person name="Bajic V.B."/>
            <person name="Ryu T."/>
            <person name="Ravasi T."/>
            <person name="Bayer T."/>
            <person name="Micklem G."/>
            <person name="Kim H."/>
            <person name="Bhak J."/>
            <person name="Lajeunesse T.C."/>
            <person name="Voolstra C.R."/>
        </authorList>
    </citation>
    <scope>NUCLEOTIDE SEQUENCE [LARGE SCALE GENOMIC DNA]</scope>
    <source>
        <strain evidence="2 3">CCMP2467</strain>
    </source>
</reference>
<evidence type="ECO:0000313" key="2">
    <source>
        <dbReference type="EMBL" id="OLP99326.1"/>
    </source>
</evidence>
<feature type="region of interest" description="Disordered" evidence="1">
    <location>
        <begin position="251"/>
        <end position="305"/>
    </location>
</feature>
<evidence type="ECO:0000256" key="1">
    <source>
        <dbReference type="SAM" id="MobiDB-lite"/>
    </source>
</evidence>
<evidence type="ECO:0000313" key="3">
    <source>
        <dbReference type="Proteomes" id="UP000186817"/>
    </source>
</evidence>
<dbReference type="OrthoDB" id="417079at2759"/>
<organism evidence="2 3">
    <name type="scientific">Symbiodinium microadriaticum</name>
    <name type="common">Dinoflagellate</name>
    <name type="synonym">Zooxanthella microadriatica</name>
    <dbReference type="NCBI Taxonomy" id="2951"/>
    <lineage>
        <taxon>Eukaryota</taxon>
        <taxon>Sar</taxon>
        <taxon>Alveolata</taxon>
        <taxon>Dinophyceae</taxon>
        <taxon>Suessiales</taxon>
        <taxon>Symbiodiniaceae</taxon>
        <taxon>Symbiodinium</taxon>
    </lineage>
</organism>
<protein>
    <submittedName>
        <fullName evidence="2">Uncharacterized protein</fullName>
    </submittedName>
</protein>
<dbReference type="AlphaFoldDB" id="A0A1Q9DVW8"/>
<dbReference type="EMBL" id="LSRX01000366">
    <property type="protein sequence ID" value="OLP99326.1"/>
    <property type="molecule type" value="Genomic_DNA"/>
</dbReference>
<comment type="caution">
    <text evidence="2">The sequence shown here is derived from an EMBL/GenBank/DDBJ whole genome shotgun (WGS) entry which is preliminary data.</text>
</comment>
<dbReference type="Proteomes" id="UP000186817">
    <property type="component" value="Unassembled WGS sequence"/>
</dbReference>
<keyword evidence="3" id="KW-1185">Reference proteome</keyword>
<gene>
    <name evidence="2" type="ORF">AK812_SmicGene18127</name>
</gene>
<proteinExistence type="predicted"/>